<dbReference type="PANTHER" id="PTHR33091">
    <property type="entry name" value="PROTEIN, PUTATIVE, EXPRESSED-RELATED"/>
    <property type="match status" value="1"/>
</dbReference>
<keyword evidence="4" id="KW-1185">Reference proteome</keyword>
<name>A0A6P6AIT5_DURZI</name>
<organism evidence="4 5">
    <name type="scientific">Durio zibethinus</name>
    <name type="common">Durian</name>
    <dbReference type="NCBI Taxonomy" id="66656"/>
    <lineage>
        <taxon>Eukaryota</taxon>
        <taxon>Viridiplantae</taxon>
        <taxon>Streptophyta</taxon>
        <taxon>Embryophyta</taxon>
        <taxon>Tracheophyta</taxon>
        <taxon>Spermatophyta</taxon>
        <taxon>Magnoliopsida</taxon>
        <taxon>eudicotyledons</taxon>
        <taxon>Gunneridae</taxon>
        <taxon>Pentapetalae</taxon>
        <taxon>rosids</taxon>
        <taxon>malvids</taxon>
        <taxon>Malvales</taxon>
        <taxon>Malvaceae</taxon>
        <taxon>Helicteroideae</taxon>
        <taxon>Durio</taxon>
    </lineage>
</organism>
<proteinExistence type="inferred from homology"/>
<evidence type="ECO:0000313" key="4">
    <source>
        <dbReference type="Proteomes" id="UP000515121"/>
    </source>
</evidence>
<dbReference type="InterPro" id="IPR000864">
    <property type="entry name" value="Prot_inh_pot1"/>
</dbReference>
<dbReference type="PANTHER" id="PTHR33091:SF44">
    <property type="entry name" value="SERINE PROTEASE INHIBITOR POTATO INHIBITOR I-TYPE FAMILY PROTEIN"/>
    <property type="match status" value="1"/>
</dbReference>
<dbReference type="KEGG" id="dzi:111309978"/>
<dbReference type="InterPro" id="IPR036354">
    <property type="entry name" value="Prot_inh_pot1_sf"/>
</dbReference>
<gene>
    <name evidence="5" type="primary">LOC111309978</name>
</gene>
<keyword evidence="3" id="KW-0722">Serine protease inhibitor</keyword>
<accession>A0A6P6AIT5</accession>
<evidence type="ECO:0000256" key="1">
    <source>
        <dbReference type="ARBA" id="ARBA00008210"/>
    </source>
</evidence>
<evidence type="ECO:0000256" key="3">
    <source>
        <dbReference type="ARBA" id="ARBA00022900"/>
    </source>
</evidence>
<dbReference type="RefSeq" id="XP_022764760.1">
    <property type="nucleotide sequence ID" value="XM_022909025.1"/>
</dbReference>
<protein>
    <submittedName>
        <fullName evidence="5">Proteinase inhibitor-like</fullName>
    </submittedName>
</protein>
<dbReference type="Pfam" id="PF00280">
    <property type="entry name" value="potato_inhibit"/>
    <property type="match status" value="1"/>
</dbReference>
<dbReference type="GeneID" id="111309978"/>
<dbReference type="PROSITE" id="PS00285">
    <property type="entry name" value="POTATO_INHIBITOR"/>
    <property type="match status" value="1"/>
</dbReference>
<reference evidence="5" key="1">
    <citation type="submission" date="2025-08" db="UniProtKB">
        <authorList>
            <consortium name="RefSeq"/>
        </authorList>
    </citation>
    <scope>IDENTIFICATION</scope>
    <source>
        <tissue evidence="5">Fruit stalk</tissue>
    </source>
</reference>
<keyword evidence="2" id="KW-0646">Protease inhibitor</keyword>
<dbReference type="Gene3D" id="3.30.10.10">
    <property type="entry name" value="Trypsin Inhibitor V, subunit A"/>
    <property type="match status" value="1"/>
</dbReference>
<comment type="similarity">
    <text evidence="1">Belongs to the protease inhibitor I13 (potato type I serine protease inhibitor) family.</text>
</comment>
<evidence type="ECO:0000256" key="2">
    <source>
        <dbReference type="ARBA" id="ARBA00022690"/>
    </source>
</evidence>
<evidence type="ECO:0000313" key="5">
    <source>
        <dbReference type="RefSeq" id="XP_022764760.1"/>
    </source>
</evidence>
<dbReference type="GO" id="GO:0004867">
    <property type="term" value="F:serine-type endopeptidase inhibitor activity"/>
    <property type="evidence" value="ECO:0007669"/>
    <property type="project" value="UniProtKB-KW"/>
</dbReference>
<dbReference type="Proteomes" id="UP000515121">
    <property type="component" value="Unplaced"/>
</dbReference>
<dbReference type="OrthoDB" id="10013825at2759"/>
<sequence length="90" mass="9802">MSQGTWPRYPPCASGSCTDPICCSHGRKFTWPELLGKNGQVAKATIEKDNPEVTVEIITPGRVGFPDFCCNRVYLVLDNNGNVTNMPTVG</sequence>
<dbReference type="AlphaFoldDB" id="A0A6P6AIT5"/>
<dbReference type="SUPFAM" id="SSF54654">
    <property type="entry name" value="CI-2 family of serine protease inhibitors"/>
    <property type="match status" value="1"/>
</dbReference>
<dbReference type="GO" id="GO:0009611">
    <property type="term" value="P:response to wounding"/>
    <property type="evidence" value="ECO:0007669"/>
    <property type="project" value="InterPro"/>
</dbReference>